<gene>
    <name evidence="3" type="ORF">SAMN05660706_10994</name>
</gene>
<accession>A0A1I6DEA7</accession>
<dbReference type="SUPFAM" id="SSF143422">
    <property type="entry name" value="Transposase IS200-like"/>
    <property type="match status" value="1"/>
</dbReference>
<evidence type="ECO:0000259" key="2">
    <source>
        <dbReference type="SMART" id="SM01321"/>
    </source>
</evidence>
<dbReference type="InterPro" id="IPR002686">
    <property type="entry name" value="Transposase_17"/>
</dbReference>
<feature type="compositionally biased region" description="Polar residues" evidence="1">
    <location>
        <begin position="182"/>
        <end position="195"/>
    </location>
</feature>
<dbReference type="RefSeq" id="WP_092482822.1">
    <property type="nucleotide sequence ID" value="NZ_FOYM01000009.1"/>
</dbReference>
<name>A0A1I6DEA7_9FIRM</name>
<evidence type="ECO:0000313" key="4">
    <source>
        <dbReference type="Proteomes" id="UP000199584"/>
    </source>
</evidence>
<dbReference type="GO" id="GO:0006313">
    <property type="term" value="P:DNA transposition"/>
    <property type="evidence" value="ECO:0007669"/>
    <property type="project" value="InterPro"/>
</dbReference>
<feature type="domain" description="Transposase IS200-like" evidence="2">
    <location>
        <begin position="9"/>
        <end position="124"/>
    </location>
</feature>
<dbReference type="Gene3D" id="3.30.70.1290">
    <property type="entry name" value="Transposase IS200-like"/>
    <property type="match status" value="1"/>
</dbReference>
<protein>
    <submittedName>
        <fullName evidence="3">Putative transposase</fullName>
    </submittedName>
</protein>
<dbReference type="STRING" id="39060.SAMN05660706_10994"/>
<evidence type="ECO:0000313" key="3">
    <source>
        <dbReference type="EMBL" id="SFR03789.1"/>
    </source>
</evidence>
<dbReference type="NCBIfam" id="NF047646">
    <property type="entry name" value="REP_Tyr_transpos"/>
    <property type="match status" value="1"/>
</dbReference>
<keyword evidence="4" id="KW-1185">Reference proteome</keyword>
<dbReference type="InterPro" id="IPR036515">
    <property type="entry name" value="Transposase_17_sf"/>
</dbReference>
<evidence type="ECO:0000256" key="1">
    <source>
        <dbReference type="SAM" id="MobiDB-lite"/>
    </source>
</evidence>
<dbReference type="Proteomes" id="UP000199584">
    <property type="component" value="Unassembled WGS sequence"/>
</dbReference>
<reference evidence="4" key="1">
    <citation type="submission" date="2016-10" db="EMBL/GenBank/DDBJ databases">
        <authorList>
            <person name="Varghese N."/>
            <person name="Submissions S."/>
        </authorList>
    </citation>
    <scope>NUCLEOTIDE SEQUENCE [LARGE SCALE GENOMIC DNA]</scope>
    <source>
        <strain evidence="4">DSM 3669</strain>
    </source>
</reference>
<dbReference type="PANTHER" id="PTHR34322:SF2">
    <property type="entry name" value="TRANSPOSASE IS200-LIKE DOMAIN-CONTAINING PROTEIN"/>
    <property type="match status" value="1"/>
</dbReference>
<dbReference type="GO" id="GO:0003677">
    <property type="term" value="F:DNA binding"/>
    <property type="evidence" value="ECO:0007669"/>
    <property type="project" value="InterPro"/>
</dbReference>
<dbReference type="OrthoDB" id="9788881at2"/>
<dbReference type="EMBL" id="FOYM01000009">
    <property type="protein sequence ID" value="SFR03789.1"/>
    <property type="molecule type" value="Genomic_DNA"/>
</dbReference>
<dbReference type="Pfam" id="PF01797">
    <property type="entry name" value="Y1_Tnp"/>
    <property type="match status" value="1"/>
</dbReference>
<dbReference type="GO" id="GO:0004803">
    <property type="term" value="F:transposase activity"/>
    <property type="evidence" value="ECO:0007669"/>
    <property type="project" value="InterPro"/>
</dbReference>
<sequence length="224" mass="26207">MPRIARGMIDGFIYHVLNRGNGRQVVFHKDQDYTAFIGLMREAKDRHPVKILAYCLMPNHFHMVLTPIKTDEFSKWVQWLMTSHVRRYHRHYGTSGHIWQGRYKSFIIQEDNHLLSVLRYVEGNPVRAGLVGSVKEWPWSSYHERITGRSDLLDPPPIVMPENWGDYVDEPLTEQEKEKLRNSVNRQSPYGSSMWQQKVAAELGIESTVRPRGRPKKPAWQAES</sequence>
<dbReference type="SMART" id="SM01321">
    <property type="entry name" value="Y1_Tnp"/>
    <property type="match status" value="1"/>
</dbReference>
<dbReference type="AlphaFoldDB" id="A0A1I6DEA7"/>
<dbReference type="PANTHER" id="PTHR34322">
    <property type="entry name" value="TRANSPOSASE, Y1_TNP DOMAIN-CONTAINING"/>
    <property type="match status" value="1"/>
</dbReference>
<organism evidence="3 4">
    <name type="scientific">Desulfoscipio geothermicus DSM 3669</name>
    <dbReference type="NCBI Taxonomy" id="1121426"/>
    <lineage>
        <taxon>Bacteria</taxon>
        <taxon>Bacillati</taxon>
        <taxon>Bacillota</taxon>
        <taxon>Clostridia</taxon>
        <taxon>Eubacteriales</taxon>
        <taxon>Desulfallaceae</taxon>
        <taxon>Desulfoscipio</taxon>
    </lineage>
</organism>
<feature type="region of interest" description="Disordered" evidence="1">
    <location>
        <begin position="176"/>
        <end position="195"/>
    </location>
</feature>
<proteinExistence type="predicted"/>